<dbReference type="SUPFAM" id="SSF56349">
    <property type="entry name" value="DNA breaking-rejoining enzymes"/>
    <property type="match status" value="1"/>
</dbReference>
<feature type="region of interest" description="Disordered" evidence="3">
    <location>
        <begin position="159"/>
        <end position="182"/>
    </location>
</feature>
<evidence type="ECO:0000259" key="4">
    <source>
        <dbReference type="PROSITE" id="PS51900"/>
    </source>
</evidence>
<gene>
    <name evidence="5" type="ORF">F1721_32790</name>
</gene>
<organism evidence="5 6">
    <name type="scientific">Saccharopolyspora hirsuta</name>
    <dbReference type="NCBI Taxonomy" id="1837"/>
    <lineage>
        <taxon>Bacteria</taxon>
        <taxon>Bacillati</taxon>
        <taxon>Actinomycetota</taxon>
        <taxon>Actinomycetes</taxon>
        <taxon>Pseudonocardiales</taxon>
        <taxon>Pseudonocardiaceae</taxon>
        <taxon>Saccharopolyspora</taxon>
    </lineage>
</organism>
<dbReference type="Proteomes" id="UP000323946">
    <property type="component" value="Unassembled WGS sequence"/>
</dbReference>
<dbReference type="InterPro" id="IPR044068">
    <property type="entry name" value="CB"/>
</dbReference>
<comment type="caution">
    <text evidence="5">The sequence shown here is derived from an EMBL/GenBank/DDBJ whole genome shotgun (WGS) entry which is preliminary data.</text>
</comment>
<dbReference type="EMBL" id="VWPH01000021">
    <property type="protein sequence ID" value="KAA5825418.1"/>
    <property type="molecule type" value="Genomic_DNA"/>
</dbReference>
<dbReference type="Pfam" id="PF14659">
    <property type="entry name" value="Phage_int_SAM_3"/>
    <property type="match status" value="1"/>
</dbReference>
<dbReference type="PROSITE" id="PS51900">
    <property type="entry name" value="CB"/>
    <property type="match status" value="1"/>
</dbReference>
<evidence type="ECO:0000313" key="5">
    <source>
        <dbReference type="EMBL" id="KAA5825418.1"/>
    </source>
</evidence>
<sequence>MAWVEQRNDGFRVRYRLSDGSVFTENGFTTRKQAEDRAADVESDQRRRQFTDPRLAQTTIDEWIRAWSDAQSVSDVTWATYQSHLRNHILPRWSGTALGDITRIAAKGWVNKKLRPNMADKSARDILVLFSMILGEAADEGLIAKNPCLKLRINFEGPRERPHATTDEVDAIAGRMPPDAGL</sequence>
<evidence type="ECO:0000256" key="2">
    <source>
        <dbReference type="PROSITE-ProRule" id="PRU01248"/>
    </source>
</evidence>
<dbReference type="SMR" id="A0A5M7BAL5"/>
<dbReference type="AlphaFoldDB" id="A0A5M7BAL5"/>
<proteinExistence type="predicted"/>
<dbReference type="InterPro" id="IPR010998">
    <property type="entry name" value="Integrase_recombinase_N"/>
</dbReference>
<dbReference type="GO" id="GO:0003677">
    <property type="term" value="F:DNA binding"/>
    <property type="evidence" value="ECO:0007669"/>
    <property type="project" value="UniProtKB-UniRule"/>
</dbReference>
<dbReference type="InterPro" id="IPR011010">
    <property type="entry name" value="DNA_brk_join_enz"/>
</dbReference>
<evidence type="ECO:0000313" key="6">
    <source>
        <dbReference type="Proteomes" id="UP000323946"/>
    </source>
</evidence>
<evidence type="ECO:0000256" key="3">
    <source>
        <dbReference type="SAM" id="MobiDB-lite"/>
    </source>
</evidence>
<accession>A0A5M7BAL5</accession>
<evidence type="ECO:0000256" key="1">
    <source>
        <dbReference type="ARBA" id="ARBA00023125"/>
    </source>
</evidence>
<dbReference type="GO" id="GO:0015074">
    <property type="term" value="P:DNA integration"/>
    <property type="evidence" value="ECO:0007669"/>
    <property type="project" value="InterPro"/>
</dbReference>
<dbReference type="Gene3D" id="1.10.150.130">
    <property type="match status" value="1"/>
</dbReference>
<reference evidence="5 6" key="1">
    <citation type="submission" date="2019-09" db="EMBL/GenBank/DDBJ databases">
        <title>Draft genome sequence of the thermophilic Saccharopolyspora hirsuta VKM Ac-666T.</title>
        <authorList>
            <person name="Lobastova T.G."/>
            <person name="Fokina V."/>
            <person name="Bragin E.Y."/>
            <person name="Shtratnikova V.Y."/>
            <person name="Starodumova I.P."/>
            <person name="Tarlachkov S.V."/>
            <person name="Donova M.V."/>
        </authorList>
    </citation>
    <scope>NUCLEOTIDE SEQUENCE [LARGE SCALE GENOMIC DNA]</scope>
    <source>
        <strain evidence="5 6">VKM Ac-666</strain>
    </source>
</reference>
<keyword evidence="6" id="KW-1185">Reference proteome</keyword>
<protein>
    <submittedName>
        <fullName evidence="5">Site-specific integrase</fullName>
    </submittedName>
</protein>
<name>A0A5M7BAL5_SACHI</name>
<feature type="domain" description="Core-binding (CB)" evidence="4">
    <location>
        <begin position="58"/>
        <end position="138"/>
    </location>
</feature>
<feature type="non-terminal residue" evidence="5">
    <location>
        <position position="182"/>
    </location>
</feature>
<dbReference type="InterPro" id="IPR004107">
    <property type="entry name" value="Integrase_SAM-like_N"/>
</dbReference>
<keyword evidence="1 2" id="KW-0238">DNA-binding</keyword>